<evidence type="ECO:0000313" key="1">
    <source>
        <dbReference type="EMBL" id="MCV7419356.1"/>
    </source>
</evidence>
<evidence type="ECO:0000313" key="2">
    <source>
        <dbReference type="Proteomes" id="UP001141629"/>
    </source>
</evidence>
<sequence length="100" mass="10700">MDGPSEGVEVCEVVGDHLDEGPADVTTVEADATEKGAVRRLEDTVRVVTGSHPRQLDVIGEQPDVRLVVDLGELVVQPPGHDAVAARAEQRPREITVLTQ</sequence>
<name>A0A9X2YX30_9MYCO</name>
<proteinExistence type="predicted"/>
<dbReference type="Proteomes" id="UP001141629">
    <property type="component" value="Unassembled WGS sequence"/>
</dbReference>
<dbReference type="EMBL" id="JACKVK010000001">
    <property type="protein sequence ID" value="MCV7419356.1"/>
    <property type="molecule type" value="Genomic_DNA"/>
</dbReference>
<gene>
    <name evidence="1" type="ORF">H7K45_02275</name>
</gene>
<reference evidence="1" key="2">
    <citation type="journal article" date="2022" name="BMC Genomics">
        <title>Comparative genome analysis of mycobacteria focusing on tRNA and non-coding RNA.</title>
        <authorList>
            <person name="Behra P.R.K."/>
            <person name="Pettersson B.M.F."/>
            <person name="Ramesh M."/>
            <person name="Das S."/>
            <person name="Dasgupta S."/>
            <person name="Kirsebom L.A."/>
        </authorList>
    </citation>
    <scope>NUCLEOTIDE SEQUENCE</scope>
    <source>
        <strain evidence="1">DSM 44838</strain>
    </source>
</reference>
<comment type="caution">
    <text evidence="1">The sequence shown here is derived from an EMBL/GenBank/DDBJ whole genome shotgun (WGS) entry which is preliminary data.</text>
</comment>
<dbReference type="RefSeq" id="WP_263994113.1">
    <property type="nucleotide sequence ID" value="NZ_JACKVK010000001.1"/>
</dbReference>
<protein>
    <submittedName>
        <fullName evidence="1">Uncharacterized protein</fullName>
    </submittedName>
</protein>
<reference evidence="1" key="1">
    <citation type="submission" date="2020-07" db="EMBL/GenBank/DDBJ databases">
        <authorList>
            <person name="Pettersson B.M.F."/>
            <person name="Behra P.R.K."/>
            <person name="Ramesh M."/>
            <person name="Das S."/>
            <person name="Dasgupta S."/>
            <person name="Kirsebom L.A."/>
        </authorList>
    </citation>
    <scope>NUCLEOTIDE SEQUENCE</scope>
    <source>
        <strain evidence="1">DSM 44838</strain>
    </source>
</reference>
<organism evidence="1 2">
    <name type="scientific">Mycobacterium yunnanensis</name>
    <dbReference type="NCBI Taxonomy" id="368477"/>
    <lineage>
        <taxon>Bacteria</taxon>
        <taxon>Bacillati</taxon>
        <taxon>Actinomycetota</taxon>
        <taxon>Actinomycetes</taxon>
        <taxon>Mycobacteriales</taxon>
        <taxon>Mycobacteriaceae</taxon>
        <taxon>Mycobacterium</taxon>
    </lineage>
</organism>
<keyword evidence="2" id="KW-1185">Reference proteome</keyword>
<accession>A0A9X2YX30</accession>
<dbReference type="AlphaFoldDB" id="A0A9X2YX30"/>